<dbReference type="AlphaFoldDB" id="A0A4Z1EL42"/>
<protein>
    <submittedName>
        <fullName evidence="2">Uncharacterized protein</fullName>
    </submittedName>
</protein>
<comment type="caution">
    <text evidence="2">The sequence shown here is derived from an EMBL/GenBank/DDBJ whole genome shotgun (WGS) entry which is preliminary data.</text>
</comment>
<name>A0A4Z1EL42_9HELO</name>
<sequence length="68" mass="7590">MGLRLRSVQKEKAGDYKISGKAKRKKIPPEPSVKQLNLAHTQKMITTPSVRPPSSVLTLRMTTTTRTT</sequence>
<evidence type="ECO:0000313" key="2">
    <source>
        <dbReference type="EMBL" id="TGO10001.1"/>
    </source>
</evidence>
<gene>
    <name evidence="2" type="ORF">BTUL_0147g00050</name>
</gene>
<proteinExistence type="predicted"/>
<feature type="region of interest" description="Disordered" evidence="1">
    <location>
        <begin position="1"/>
        <end position="30"/>
    </location>
</feature>
<keyword evidence="3" id="KW-1185">Reference proteome</keyword>
<dbReference type="EMBL" id="PQXH01000147">
    <property type="protein sequence ID" value="TGO10001.1"/>
    <property type="molecule type" value="Genomic_DNA"/>
</dbReference>
<evidence type="ECO:0000313" key="3">
    <source>
        <dbReference type="Proteomes" id="UP000297777"/>
    </source>
</evidence>
<accession>A0A4Z1EL42</accession>
<evidence type="ECO:0000256" key="1">
    <source>
        <dbReference type="SAM" id="MobiDB-lite"/>
    </source>
</evidence>
<reference evidence="2 3" key="1">
    <citation type="submission" date="2017-12" db="EMBL/GenBank/DDBJ databases">
        <title>Comparative genomics of Botrytis spp.</title>
        <authorList>
            <person name="Valero-Jimenez C.A."/>
            <person name="Tapia P."/>
            <person name="Veloso J."/>
            <person name="Silva-Moreno E."/>
            <person name="Staats M."/>
            <person name="Valdes J.H."/>
            <person name="Van Kan J.A.L."/>
        </authorList>
    </citation>
    <scope>NUCLEOTIDE SEQUENCE [LARGE SCALE GENOMIC DNA]</scope>
    <source>
        <strain evidence="2 3">Bt9001</strain>
    </source>
</reference>
<organism evidence="2 3">
    <name type="scientific">Botrytis tulipae</name>
    <dbReference type="NCBI Taxonomy" id="87230"/>
    <lineage>
        <taxon>Eukaryota</taxon>
        <taxon>Fungi</taxon>
        <taxon>Dikarya</taxon>
        <taxon>Ascomycota</taxon>
        <taxon>Pezizomycotina</taxon>
        <taxon>Leotiomycetes</taxon>
        <taxon>Helotiales</taxon>
        <taxon>Sclerotiniaceae</taxon>
        <taxon>Botrytis</taxon>
    </lineage>
</organism>
<dbReference type="Proteomes" id="UP000297777">
    <property type="component" value="Unassembled WGS sequence"/>
</dbReference>